<organism evidence="2 3">
    <name type="scientific">Romboutsia lituseburensis DSM 797</name>
    <dbReference type="NCBI Taxonomy" id="1121325"/>
    <lineage>
        <taxon>Bacteria</taxon>
        <taxon>Bacillati</taxon>
        <taxon>Bacillota</taxon>
        <taxon>Clostridia</taxon>
        <taxon>Peptostreptococcales</taxon>
        <taxon>Peptostreptococcaceae</taxon>
        <taxon>Romboutsia</taxon>
    </lineage>
</organism>
<dbReference type="EMBL" id="FNGW01000002">
    <property type="protein sequence ID" value="SDL45379.1"/>
    <property type="molecule type" value="Genomic_DNA"/>
</dbReference>
<name>A0A1G9K6T3_9FIRM</name>
<dbReference type="Proteomes" id="UP000199068">
    <property type="component" value="Unassembled WGS sequence"/>
</dbReference>
<evidence type="ECO:0000256" key="1">
    <source>
        <dbReference type="SAM" id="MobiDB-lite"/>
    </source>
</evidence>
<evidence type="ECO:0000313" key="3">
    <source>
        <dbReference type="Proteomes" id="UP000199068"/>
    </source>
</evidence>
<reference evidence="2 3" key="1">
    <citation type="submission" date="2016-10" db="EMBL/GenBank/DDBJ databases">
        <authorList>
            <person name="de Groot N.N."/>
        </authorList>
    </citation>
    <scope>NUCLEOTIDE SEQUENCE [LARGE SCALE GENOMIC DNA]</scope>
    <source>
        <strain evidence="2 3">DSM 797</strain>
    </source>
</reference>
<dbReference type="RefSeq" id="WP_092722901.1">
    <property type="nucleotide sequence ID" value="NZ_FNGW01000002.1"/>
</dbReference>
<feature type="compositionally biased region" description="Basic and acidic residues" evidence="1">
    <location>
        <begin position="53"/>
        <end position="64"/>
    </location>
</feature>
<feature type="region of interest" description="Disordered" evidence="1">
    <location>
        <begin position="44"/>
        <end position="64"/>
    </location>
</feature>
<dbReference type="AlphaFoldDB" id="A0A1G9K6T3"/>
<accession>A0A1G9K6T3</accession>
<sequence>MKDKSLMEELKDLGRQILYSEAENTNTDRETIVEIDGDGHKKCVTRAGAGPETHNRLDGERNFK</sequence>
<gene>
    <name evidence="2" type="ORF">SAMN04515677_10227</name>
</gene>
<protein>
    <submittedName>
        <fullName evidence="2">Uncharacterized protein</fullName>
    </submittedName>
</protein>
<keyword evidence="3" id="KW-1185">Reference proteome</keyword>
<evidence type="ECO:0000313" key="2">
    <source>
        <dbReference type="EMBL" id="SDL45379.1"/>
    </source>
</evidence>
<proteinExistence type="predicted"/>